<dbReference type="InterPro" id="IPR002350">
    <property type="entry name" value="Kazal_dom"/>
</dbReference>
<dbReference type="InterPro" id="IPR036259">
    <property type="entry name" value="MFS_trans_sf"/>
</dbReference>
<evidence type="ECO:0000256" key="2">
    <source>
        <dbReference type="ARBA" id="ARBA00009657"/>
    </source>
</evidence>
<evidence type="ECO:0000313" key="11">
    <source>
        <dbReference type="EMBL" id="KAK2721560.1"/>
    </source>
</evidence>
<feature type="region of interest" description="Disordered" evidence="9">
    <location>
        <begin position="1"/>
        <end position="24"/>
    </location>
</feature>
<proteinExistence type="inferred from homology"/>
<dbReference type="PROSITE" id="PS51465">
    <property type="entry name" value="KAZAL_2"/>
    <property type="match status" value="1"/>
</dbReference>
<dbReference type="Proteomes" id="UP001187531">
    <property type="component" value="Unassembled WGS sequence"/>
</dbReference>
<dbReference type="GO" id="GO:0016323">
    <property type="term" value="C:basolateral plasma membrane"/>
    <property type="evidence" value="ECO:0007669"/>
    <property type="project" value="TreeGrafter"/>
</dbReference>
<feature type="transmembrane region" description="Helical" evidence="8">
    <location>
        <begin position="647"/>
        <end position="668"/>
    </location>
</feature>
<feature type="transmembrane region" description="Helical" evidence="8">
    <location>
        <begin position="447"/>
        <end position="466"/>
    </location>
</feature>
<dbReference type="AlphaFoldDB" id="A0AA88LH71"/>
<dbReference type="GO" id="GO:0015347">
    <property type="term" value="F:sodium-independent organic anion transmembrane transporter activity"/>
    <property type="evidence" value="ECO:0007669"/>
    <property type="project" value="TreeGrafter"/>
</dbReference>
<feature type="transmembrane region" description="Helical" evidence="8">
    <location>
        <begin position="312"/>
        <end position="333"/>
    </location>
</feature>
<evidence type="ECO:0000256" key="3">
    <source>
        <dbReference type="ARBA" id="ARBA00022475"/>
    </source>
</evidence>
<feature type="transmembrane region" description="Helical" evidence="8">
    <location>
        <begin position="226"/>
        <end position="254"/>
    </location>
</feature>
<feature type="transmembrane region" description="Helical" evidence="8">
    <location>
        <begin position="266"/>
        <end position="292"/>
    </location>
</feature>
<feature type="transmembrane region" description="Helical" evidence="8">
    <location>
        <begin position="414"/>
        <end position="435"/>
    </location>
</feature>
<dbReference type="CDD" id="cd17336">
    <property type="entry name" value="MFS_SLCO_OATP"/>
    <property type="match status" value="1"/>
</dbReference>
<dbReference type="SUPFAM" id="SSF100895">
    <property type="entry name" value="Kazal-type serine protease inhibitors"/>
    <property type="match status" value="1"/>
</dbReference>
<keyword evidence="8" id="KW-0406">Ion transport</keyword>
<comment type="caution">
    <text evidence="11">The sequence shown here is derived from an EMBL/GenBank/DDBJ whole genome shotgun (WGS) entry which is preliminary data.</text>
</comment>
<dbReference type="NCBIfam" id="TIGR00805">
    <property type="entry name" value="oat"/>
    <property type="match status" value="1"/>
</dbReference>
<comment type="similarity">
    <text evidence="2 8">Belongs to the organo anion transporter (TC 2.A.60) family.</text>
</comment>
<comment type="subcellular location">
    <subcellularLocation>
        <location evidence="1 8">Cell membrane</location>
        <topology evidence="1 8">Multi-pass membrane protein</topology>
    </subcellularLocation>
</comment>
<dbReference type="GO" id="GO:0006811">
    <property type="term" value="P:monoatomic ion transport"/>
    <property type="evidence" value="ECO:0007669"/>
    <property type="project" value="UniProtKB-KW"/>
</dbReference>
<sequence length="701" mass="76825">MVRRKGVYAPVEPEKTNGAGNGDVSGLKLEQQRESYYVNGEATSFLTNEELNYSTVLNRSKNGDKCGLGDCFSPRFIQPLASKQVFLVVFCLTCILQGMFYTYFASVLTTLEKLFQIRSKTTGIIMSATEIGQIVGSLLLSYYGGQGHRPKWIGWGTVLFGLASLFCSLPHFLFGTNVETAQNASFSGFRFDDSELLCHSDKGNKTSLEVCEASVSSFFHLGQTTLTVLGIFFISLLGVGLGQTAVFTLGIPYIDDNVANKESPTYFAVTIGVRILGPVFGFVLGAICTSLYVDIFAEPEITAKDPRWIGAWWLGMLLVGVLMLITSLAMFAFPKRLPGNEQRKSLALANVDQVAKGPSLKDFPRAFRRLLRNDILVLRTASSVLHILPIAGLYTFLPKFLESQFRLTAHVANMISGIGGILVMGVGILISGIFIRRVKPSARSIAAWIAFTALLYSGGMMILMVTGCEMNDFSGLEQTGIFAKQLTNQCNETCSCDMSKFSPVCSSDGKTYFSACHAGCEEMIFNSNGKSTYYSNCICTGNSTGTATKGYCSLNCPNFYWYLGIFSFFVLLHSTSEVGAMLLTLRCVEPREKAMALGLVHFAIGLFGNVPCPIIYGAVVDSACLVWDYTCGQQGACWLYDVDSFRFFFHGITAFLMLLAFCVDFGVWCKAGKINLDSDEDEVEMKEVTALPVEVQYESSL</sequence>
<keyword evidence="3" id="KW-1003">Cell membrane</keyword>
<evidence type="ECO:0000256" key="9">
    <source>
        <dbReference type="SAM" id="MobiDB-lite"/>
    </source>
</evidence>
<dbReference type="GO" id="GO:0043252">
    <property type="term" value="P:sodium-independent organic anion transport"/>
    <property type="evidence" value="ECO:0007669"/>
    <property type="project" value="TreeGrafter"/>
</dbReference>
<dbReference type="EMBL" id="JAVRJZ010000006">
    <property type="protein sequence ID" value="KAK2721560.1"/>
    <property type="molecule type" value="Genomic_DNA"/>
</dbReference>
<dbReference type="SMART" id="SM00280">
    <property type="entry name" value="KAZAL"/>
    <property type="match status" value="1"/>
</dbReference>
<dbReference type="Pfam" id="PF03137">
    <property type="entry name" value="OATP"/>
    <property type="match status" value="1"/>
</dbReference>
<organism evidence="11 12">
    <name type="scientific">Artemia franciscana</name>
    <name type="common">Brine shrimp</name>
    <name type="synonym">Artemia sanfranciscana</name>
    <dbReference type="NCBI Taxonomy" id="6661"/>
    <lineage>
        <taxon>Eukaryota</taxon>
        <taxon>Metazoa</taxon>
        <taxon>Ecdysozoa</taxon>
        <taxon>Arthropoda</taxon>
        <taxon>Crustacea</taxon>
        <taxon>Branchiopoda</taxon>
        <taxon>Anostraca</taxon>
        <taxon>Artemiidae</taxon>
        <taxon>Artemia</taxon>
    </lineage>
</organism>
<keyword evidence="6 8" id="KW-0472">Membrane</keyword>
<evidence type="ECO:0000313" key="12">
    <source>
        <dbReference type="Proteomes" id="UP001187531"/>
    </source>
</evidence>
<keyword evidence="8" id="KW-0813">Transport</keyword>
<evidence type="ECO:0000256" key="1">
    <source>
        <dbReference type="ARBA" id="ARBA00004651"/>
    </source>
</evidence>
<keyword evidence="5 8" id="KW-1133">Transmembrane helix</keyword>
<keyword evidence="7" id="KW-1015">Disulfide bond</keyword>
<name>A0AA88LH71_ARTSF</name>
<gene>
    <name evidence="11" type="ORF">QYM36_003750</name>
</gene>
<feature type="transmembrane region" description="Helical" evidence="8">
    <location>
        <begin position="559"/>
        <end position="583"/>
    </location>
</feature>
<accession>A0AA88LH71</accession>
<dbReference type="InterPro" id="IPR036058">
    <property type="entry name" value="Kazal_dom_sf"/>
</dbReference>
<keyword evidence="4 8" id="KW-0812">Transmembrane</keyword>
<feature type="transmembrane region" description="Helical" evidence="8">
    <location>
        <begin position="595"/>
        <end position="619"/>
    </location>
</feature>
<evidence type="ECO:0000259" key="10">
    <source>
        <dbReference type="PROSITE" id="PS51465"/>
    </source>
</evidence>
<protein>
    <recommendedName>
        <fullName evidence="8">Solute carrier organic anion transporter family member</fullName>
    </recommendedName>
</protein>
<feature type="transmembrane region" description="Helical" evidence="8">
    <location>
        <begin position="124"/>
        <end position="145"/>
    </location>
</feature>
<evidence type="ECO:0000256" key="8">
    <source>
        <dbReference type="RuleBase" id="RU362056"/>
    </source>
</evidence>
<dbReference type="Gene3D" id="1.20.1250.20">
    <property type="entry name" value="MFS general substrate transporter like domains"/>
    <property type="match status" value="1"/>
</dbReference>
<feature type="transmembrane region" description="Helical" evidence="8">
    <location>
        <begin position="85"/>
        <end position="104"/>
    </location>
</feature>
<dbReference type="PANTHER" id="PTHR11388:SF159">
    <property type="entry name" value="SOLUTE CARRIER ORGANIC ANION TRANSPORTER FAMILY MEMBER 74D"/>
    <property type="match status" value="1"/>
</dbReference>
<evidence type="ECO:0000256" key="5">
    <source>
        <dbReference type="ARBA" id="ARBA00022989"/>
    </source>
</evidence>
<keyword evidence="12" id="KW-1185">Reference proteome</keyword>
<feature type="transmembrane region" description="Helical" evidence="8">
    <location>
        <begin position="152"/>
        <end position="173"/>
    </location>
</feature>
<evidence type="ECO:0000256" key="4">
    <source>
        <dbReference type="ARBA" id="ARBA00022692"/>
    </source>
</evidence>
<dbReference type="InterPro" id="IPR004156">
    <property type="entry name" value="OATP"/>
</dbReference>
<dbReference type="PANTHER" id="PTHR11388">
    <property type="entry name" value="ORGANIC ANION TRANSPORTER"/>
    <property type="match status" value="1"/>
</dbReference>
<dbReference type="SUPFAM" id="SSF103473">
    <property type="entry name" value="MFS general substrate transporter"/>
    <property type="match status" value="2"/>
</dbReference>
<dbReference type="Pfam" id="PF07648">
    <property type="entry name" value="Kazal_2"/>
    <property type="match status" value="1"/>
</dbReference>
<feature type="transmembrane region" description="Helical" evidence="8">
    <location>
        <begin position="375"/>
        <end position="394"/>
    </location>
</feature>
<evidence type="ECO:0000256" key="7">
    <source>
        <dbReference type="ARBA" id="ARBA00023157"/>
    </source>
</evidence>
<evidence type="ECO:0000256" key="6">
    <source>
        <dbReference type="ARBA" id="ARBA00023136"/>
    </source>
</evidence>
<reference evidence="11" key="1">
    <citation type="submission" date="2023-07" db="EMBL/GenBank/DDBJ databases">
        <title>Chromosome-level genome assembly of Artemia franciscana.</title>
        <authorList>
            <person name="Jo E."/>
        </authorList>
    </citation>
    <scope>NUCLEOTIDE SEQUENCE</scope>
    <source>
        <tissue evidence="11">Whole body</tissue>
    </source>
</reference>
<feature type="domain" description="Kazal-like" evidence="10">
    <location>
        <begin position="484"/>
        <end position="541"/>
    </location>
</feature>